<keyword evidence="2" id="KW-0378">Hydrolase</keyword>
<gene>
    <name evidence="4" type="ORF">LTR09_000778</name>
</gene>
<evidence type="ECO:0000256" key="2">
    <source>
        <dbReference type="ARBA" id="ARBA00022801"/>
    </source>
</evidence>
<evidence type="ECO:0000259" key="3">
    <source>
        <dbReference type="Pfam" id="PF03061"/>
    </source>
</evidence>
<dbReference type="SUPFAM" id="SSF54637">
    <property type="entry name" value="Thioesterase/thiol ester dehydrase-isomerase"/>
    <property type="match status" value="1"/>
</dbReference>
<dbReference type="Gene3D" id="3.10.129.10">
    <property type="entry name" value="Hotdog Thioesterase"/>
    <property type="match status" value="1"/>
</dbReference>
<sequence length="175" mass="19930">MSKSEGSPESNDEFDKKLLRNLRKHLWEGDWRKTIPDRQYTRAWFAQLELLEAKRTSKSTGKLVFRFPVQQEYLQQFQNLAGGAQAAFHDICTAWAMLTIAKPGFWLMTGRTTNLNVTYHKGAQLGEVLLLECEVVKAGARLATVRGTLKREKDGELVSTCEQNMYNTDTNSAKL</sequence>
<dbReference type="InterPro" id="IPR006683">
    <property type="entry name" value="Thioestr_dom"/>
</dbReference>
<dbReference type="PANTHER" id="PTHR21660:SF1">
    <property type="entry name" value="ACYL-COENZYME A THIOESTERASE 13"/>
    <property type="match status" value="1"/>
</dbReference>
<evidence type="ECO:0000313" key="4">
    <source>
        <dbReference type="EMBL" id="KAK3059212.1"/>
    </source>
</evidence>
<comment type="caution">
    <text evidence="4">The sequence shown here is derived from an EMBL/GenBank/DDBJ whole genome shotgun (WGS) entry which is preliminary data.</text>
</comment>
<dbReference type="AlphaFoldDB" id="A0AAJ0GK99"/>
<protein>
    <recommendedName>
        <fullName evidence="3">Thioesterase domain-containing protein</fullName>
    </recommendedName>
</protein>
<accession>A0AAJ0GK99</accession>
<proteinExistence type="inferred from homology"/>
<feature type="domain" description="Thioesterase" evidence="3">
    <location>
        <begin position="78"/>
        <end position="156"/>
    </location>
</feature>
<comment type="similarity">
    <text evidence="1">Belongs to the thioesterase PaaI family.</text>
</comment>
<dbReference type="InterPro" id="IPR039298">
    <property type="entry name" value="ACOT13"/>
</dbReference>
<dbReference type="Pfam" id="PF03061">
    <property type="entry name" value="4HBT"/>
    <property type="match status" value="1"/>
</dbReference>
<dbReference type="CDD" id="cd03443">
    <property type="entry name" value="PaaI_thioesterase"/>
    <property type="match status" value="1"/>
</dbReference>
<dbReference type="EMBL" id="JAWDJX010000001">
    <property type="protein sequence ID" value="KAK3059212.1"/>
    <property type="molecule type" value="Genomic_DNA"/>
</dbReference>
<evidence type="ECO:0000256" key="1">
    <source>
        <dbReference type="ARBA" id="ARBA00008324"/>
    </source>
</evidence>
<dbReference type="GO" id="GO:0047617">
    <property type="term" value="F:fatty acyl-CoA hydrolase activity"/>
    <property type="evidence" value="ECO:0007669"/>
    <property type="project" value="InterPro"/>
</dbReference>
<dbReference type="InterPro" id="IPR029069">
    <property type="entry name" value="HotDog_dom_sf"/>
</dbReference>
<dbReference type="Proteomes" id="UP001271007">
    <property type="component" value="Unassembled WGS sequence"/>
</dbReference>
<keyword evidence="5" id="KW-1185">Reference proteome</keyword>
<reference evidence="4" key="1">
    <citation type="submission" date="2023-04" db="EMBL/GenBank/DDBJ databases">
        <title>Black Yeasts Isolated from many extreme environments.</title>
        <authorList>
            <person name="Coleine C."/>
            <person name="Stajich J.E."/>
            <person name="Selbmann L."/>
        </authorList>
    </citation>
    <scope>NUCLEOTIDE SEQUENCE</scope>
    <source>
        <strain evidence="4">CCFEE 5312</strain>
    </source>
</reference>
<organism evidence="4 5">
    <name type="scientific">Extremus antarcticus</name>
    <dbReference type="NCBI Taxonomy" id="702011"/>
    <lineage>
        <taxon>Eukaryota</taxon>
        <taxon>Fungi</taxon>
        <taxon>Dikarya</taxon>
        <taxon>Ascomycota</taxon>
        <taxon>Pezizomycotina</taxon>
        <taxon>Dothideomycetes</taxon>
        <taxon>Dothideomycetidae</taxon>
        <taxon>Mycosphaerellales</taxon>
        <taxon>Extremaceae</taxon>
        <taxon>Extremus</taxon>
    </lineage>
</organism>
<evidence type="ECO:0000313" key="5">
    <source>
        <dbReference type="Proteomes" id="UP001271007"/>
    </source>
</evidence>
<name>A0AAJ0GK99_9PEZI</name>
<dbReference type="PANTHER" id="PTHR21660">
    <property type="entry name" value="THIOESTERASE SUPERFAMILY MEMBER-RELATED"/>
    <property type="match status" value="1"/>
</dbReference>